<reference evidence="5" key="1">
    <citation type="journal article" date="2019" name="Int. J. Syst. Evol. Microbiol.">
        <title>The Global Catalogue of Microorganisms (GCM) 10K type strain sequencing project: providing services to taxonomists for standard genome sequencing and annotation.</title>
        <authorList>
            <consortium name="The Broad Institute Genomics Platform"/>
            <consortium name="The Broad Institute Genome Sequencing Center for Infectious Disease"/>
            <person name="Wu L."/>
            <person name="Ma J."/>
        </authorList>
    </citation>
    <scope>NUCLEOTIDE SEQUENCE [LARGE SCALE GENOMIC DNA]</scope>
    <source>
        <strain evidence="5">LMG 29247</strain>
    </source>
</reference>
<dbReference type="InterPro" id="IPR033855">
    <property type="entry name" value="Protein_C"/>
</dbReference>
<protein>
    <submittedName>
        <fullName evidence="4">S49 family peptidase</fullName>
        <ecNumber evidence="4">3.4.21.-</ecNumber>
    </submittedName>
</protein>
<dbReference type="CDD" id="cd07022">
    <property type="entry name" value="S49_Sppa_36K_type"/>
    <property type="match status" value="1"/>
</dbReference>
<dbReference type="RefSeq" id="WP_147914084.1">
    <property type="nucleotide sequence ID" value="NZ_JBHUEJ010000011.1"/>
</dbReference>
<dbReference type="GO" id="GO:0016787">
    <property type="term" value="F:hydrolase activity"/>
    <property type="evidence" value="ECO:0007669"/>
    <property type="project" value="UniProtKB-KW"/>
</dbReference>
<dbReference type="PANTHER" id="PTHR42987:SF4">
    <property type="entry name" value="PROTEASE SOHB-RELATED"/>
    <property type="match status" value="1"/>
</dbReference>
<organism evidence="4 5">
    <name type="scientific">Ottowia flava</name>
    <dbReference type="NCBI Taxonomy" id="2675430"/>
    <lineage>
        <taxon>Bacteria</taxon>
        <taxon>Pseudomonadati</taxon>
        <taxon>Pseudomonadota</taxon>
        <taxon>Betaproteobacteria</taxon>
        <taxon>Burkholderiales</taxon>
        <taxon>Comamonadaceae</taxon>
        <taxon>Ottowia</taxon>
    </lineage>
</organism>
<gene>
    <name evidence="4" type="ORF">ACFSF0_04455</name>
</gene>
<comment type="similarity">
    <text evidence="1">Belongs to the peptidase S49 family.</text>
</comment>
<dbReference type="Gene3D" id="3.90.226.10">
    <property type="entry name" value="2-enoyl-CoA Hydratase, Chain A, domain 1"/>
    <property type="match status" value="1"/>
</dbReference>
<comment type="caution">
    <text evidence="4">The sequence shown here is derived from an EMBL/GenBank/DDBJ whole genome shotgun (WGS) entry which is preliminary data.</text>
</comment>
<feature type="region of interest" description="Disordered" evidence="2">
    <location>
        <begin position="400"/>
        <end position="424"/>
    </location>
</feature>
<name>A0ABW4KP24_9BURK</name>
<dbReference type="EC" id="3.4.21.-" evidence="4"/>
<evidence type="ECO:0000313" key="5">
    <source>
        <dbReference type="Proteomes" id="UP001597304"/>
    </source>
</evidence>
<keyword evidence="5" id="KW-1185">Reference proteome</keyword>
<dbReference type="Gene3D" id="6.20.330.10">
    <property type="match status" value="1"/>
</dbReference>
<keyword evidence="4" id="KW-0378">Hydrolase</keyword>
<sequence length="436" mass="45284">MTLQDILCSPWAIEPDRLHQLQAIYATHLNGSKIDIDAVEAKLGRPLQNQATAYEVLDGGVAMLSLDGVIAPKANLFTQISGGVSAQLAEKAILEALADPAVNSLLLAIDSPGGNVHGVPEVGAAVRRFGAEKPVVALASGVMCSAAYWIGSAANSVFVSGPTTTVGSIGVVATHDYSPREQGRVVTEITAGKYKRMGSSGEPLNKEGRAYLQSQVDYLYSVFVDAVAANRGASTEQVLEHMADGRVFNGQQAIDAGLADGVSATDQLIHALATKPEQFSKRRKAVFSLPTPSKGAGVAPKDTKPPKGTTAMSDETLSRASLEQDHAPLFAQVKAEFMALGAAQERDRIQGVREQSMPGHEALIDKLAMDGTTTPGEAAMAVMAAQRAAMKATTAALDADAPEAAAQSPVTDAAPSKEAEQKAAVGAILAHAGVKQ</sequence>
<accession>A0ABW4KP24</accession>
<dbReference type="InterPro" id="IPR002142">
    <property type="entry name" value="Peptidase_S49"/>
</dbReference>
<evidence type="ECO:0000256" key="2">
    <source>
        <dbReference type="SAM" id="MobiDB-lite"/>
    </source>
</evidence>
<feature type="domain" description="Peptidase S49" evidence="3">
    <location>
        <begin position="131"/>
        <end position="274"/>
    </location>
</feature>
<feature type="region of interest" description="Disordered" evidence="2">
    <location>
        <begin position="290"/>
        <end position="313"/>
    </location>
</feature>
<evidence type="ECO:0000259" key="3">
    <source>
        <dbReference type="Pfam" id="PF01343"/>
    </source>
</evidence>
<proteinExistence type="inferred from homology"/>
<dbReference type="PANTHER" id="PTHR42987">
    <property type="entry name" value="PEPTIDASE S49"/>
    <property type="match status" value="1"/>
</dbReference>
<dbReference type="Proteomes" id="UP001597304">
    <property type="component" value="Unassembled WGS sequence"/>
</dbReference>
<dbReference type="SUPFAM" id="SSF52096">
    <property type="entry name" value="ClpP/crotonase"/>
    <property type="match status" value="1"/>
</dbReference>
<evidence type="ECO:0000256" key="1">
    <source>
        <dbReference type="ARBA" id="ARBA00008683"/>
    </source>
</evidence>
<evidence type="ECO:0000313" key="4">
    <source>
        <dbReference type="EMBL" id="MFD1709844.1"/>
    </source>
</evidence>
<dbReference type="InterPro" id="IPR029045">
    <property type="entry name" value="ClpP/crotonase-like_dom_sf"/>
</dbReference>
<dbReference type="Pfam" id="PF01343">
    <property type="entry name" value="Peptidase_S49"/>
    <property type="match status" value="1"/>
</dbReference>
<dbReference type="EMBL" id="JBHUEJ010000011">
    <property type="protein sequence ID" value="MFD1709844.1"/>
    <property type="molecule type" value="Genomic_DNA"/>
</dbReference>